<organism evidence="2 3">
    <name type="scientific">Lentinula lateritia</name>
    <dbReference type="NCBI Taxonomy" id="40482"/>
    <lineage>
        <taxon>Eukaryota</taxon>
        <taxon>Fungi</taxon>
        <taxon>Dikarya</taxon>
        <taxon>Basidiomycota</taxon>
        <taxon>Agaricomycotina</taxon>
        <taxon>Agaricomycetes</taxon>
        <taxon>Agaricomycetidae</taxon>
        <taxon>Agaricales</taxon>
        <taxon>Marasmiineae</taxon>
        <taxon>Omphalotaceae</taxon>
        <taxon>Lentinula</taxon>
    </lineage>
</organism>
<reference evidence="2" key="2">
    <citation type="journal article" date="2023" name="Proc. Natl. Acad. Sci. U.S.A.">
        <title>A global phylogenomic analysis of the shiitake genus Lentinula.</title>
        <authorList>
            <person name="Sierra-Patev S."/>
            <person name="Min B."/>
            <person name="Naranjo-Ortiz M."/>
            <person name="Looney B."/>
            <person name="Konkel Z."/>
            <person name="Slot J.C."/>
            <person name="Sakamoto Y."/>
            <person name="Steenwyk J.L."/>
            <person name="Rokas A."/>
            <person name="Carro J."/>
            <person name="Camarero S."/>
            <person name="Ferreira P."/>
            <person name="Molpeceres G."/>
            <person name="Ruiz-Duenas F.J."/>
            <person name="Serrano A."/>
            <person name="Henrissat B."/>
            <person name="Drula E."/>
            <person name="Hughes K.W."/>
            <person name="Mata J.L."/>
            <person name="Ishikawa N.K."/>
            <person name="Vargas-Isla R."/>
            <person name="Ushijima S."/>
            <person name="Smith C.A."/>
            <person name="Donoghue J."/>
            <person name="Ahrendt S."/>
            <person name="Andreopoulos W."/>
            <person name="He G."/>
            <person name="LaButti K."/>
            <person name="Lipzen A."/>
            <person name="Ng V."/>
            <person name="Riley R."/>
            <person name="Sandor L."/>
            <person name="Barry K."/>
            <person name="Martinez A.T."/>
            <person name="Xiao Y."/>
            <person name="Gibbons J.G."/>
            <person name="Terashima K."/>
            <person name="Grigoriev I.V."/>
            <person name="Hibbett D."/>
        </authorList>
    </citation>
    <scope>NUCLEOTIDE SEQUENCE</scope>
    <source>
        <strain evidence="2">Sp2 HRB7682 ss15</strain>
    </source>
</reference>
<dbReference type="PANTHER" id="PTHR35040:SF9">
    <property type="entry name" value="4-LIKE CELL SURFACE PROTEIN, PUTATIVE (AFU_ORTHOLOGUE AFUA_4G14080)-RELATED"/>
    <property type="match status" value="1"/>
</dbReference>
<accession>A0A9W8ZZ09</accession>
<comment type="caution">
    <text evidence="2">The sequence shown here is derived from an EMBL/GenBank/DDBJ whole genome shotgun (WGS) entry which is preliminary data.</text>
</comment>
<keyword evidence="1" id="KW-0812">Transmembrane</keyword>
<dbReference type="EMBL" id="JANVFS010000032">
    <property type="protein sequence ID" value="KAJ4470396.1"/>
    <property type="molecule type" value="Genomic_DNA"/>
</dbReference>
<proteinExistence type="predicted"/>
<reference evidence="2" key="1">
    <citation type="submission" date="2022-08" db="EMBL/GenBank/DDBJ databases">
        <authorList>
            <consortium name="DOE Joint Genome Institute"/>
            <person name="Min B."/>
            <person name="Riley R."/>
            <person name="Sierra-Patev S."/>
            <person name="Naranjo-Ortiz M."/>
            <person name="Looney B."/>
            <person name="Konkel Z."/>
            <person name="Slot J.C."/>
            <person name="Sakamoto Y."/>
            <person name="Steenwyk J.L."/>
            <person name="Rokas A."/>
            <person name="Carro J."/>
            <person name="Camarero S."/>
            <person name="Ferreira P."/>
            <person name="Molpeceres G."/>
            <person name="Ruiz-Duenas F.J."/>
            <person name="Serrano A."/>
            <person name="Henrissat B."/>
            <person name="Drula E."/>
            <person name="Hughes K.W."/>
            <person name="Mata J.L."/>
            <person name="Ishikawa N.K."/>
            <person name="Vargas-Isla R."/>
            <person name="Ushijima S."/>
            <person name="Smith C.A."/>
            <person name="Ahrendt S."/>
            <person name="Andreopoulos W."/>
            <person name="He G."/>
            <person name="Labutti K."/>
            <person name="Lipzen A."/>
            <person name="Ng V."/>
            <person name="Sandor L."/>
            <person name="Barry K."/>
            <person name="Martinez A.T."/>
            <person name="Xiao Y."/>
            <person name="Gibbons J.G."/>
            <person name="Terashima K."/>
            <person name="Hibbett D.S."/>
            <person name="Grigoriev I.V."/>
        </authorList>
    </citation>
    <scope>NUCLEOTIDE SEQUENCE</scope>
    <source>
        <strain evidence="2">Sp2 HRB7682 ss15</strain>
    </source>
</reference>
<protein>
    <submittedName>
        <fullName evidence="2">Spherulation-specific family 4-domain-containing protein</fullName>
    </submittedName>
</protein>
<name>A0A9W8ZZ09_9AGAR</name>
<evidence type="ECO:0000256" key="1">
    <source>
        <dbReference type="SAM" id="Phobius"/>
    </source>
</evidence>
<feature type="transmembrane region" description="Helical" evidence="1">
    <location>
        <begin position="36"/>
        <end position="55"/>
    </location>
</feature>
<evidence type="ECO:0000313" key="2">
    <source>
        <dbReference type="EMBL" id="KAJ4470396.1"/>
    </source>
</evidence>
<keyword evidence="1" id="KW-1133">Transmembrane helix</keyword>
<dbReference type="AlphaFoldDB" id="A0A9W8ZZ09"/>
<keyword evidence="1" id="KW-0472">Membrane</keyword>
<dbReference type="Proteomes" id="UP001150238">
    <property type="component" value="Unassembled WGS sequence"/>
</dbReference>
<evidence type="ECO:0000313" key="3">
    <source>
        <dbReference type="Proteomes" id="UP001150238"/>
    </source>
</evidence>
<dbReference type="Pfam" id="PF12138">
    <property type="entry name" value="Spherulin4"/>
    <property type="match status" value="1"/>
</dbReference>
<dbReference type="PANTHER" id="PTHR35040">
    <property type="match status" value="1"/>
</dbReference>
<dbReference type="InterPro" id="IPR021986">
    <property type="entry name" value="Spherulin4"/>
</dbReference>
<sequence>MSKIALCRQCFHFSFIARLHFQTSTCQHYPQVTSSLFFISMRILTILFLVALLSGSCPPVSSQLSNGAFLPLFIEPQPNCTAWAFTIQTILVTAEVKVFTVINPSDGPGLAHSQPPADYQACIPSLVDAGAKQNTLHLLGYVDTANGQRNSVEVLMDIETYAGWDGEYRPEGVYFDNSPTGAAYLALFNEYGNSVRELFGETGTVALNPSAVPDSGYFTLSDLIVTVDEDYNIFNFANLPLSPSTPVEKQIVILYNAPNNLDFSETIVDEISAIANIKACFITPSSKDTEYTSVPDSLFQLLGSLIASQTA</sequence>
<gene>
    <name evidence="2" type="ORF">C8J55DRAFT_459922</name>
</gene>